<dbReference type="EMBL" id="CP000891">
    <property type="protein sequence ID" value="ABX47957.1"/>
    <property type="molecule type" value="Genomic_DNA"/>
</dbReference>
<feature type="transmembrane region" description="Helical" evidence="1">
    <location>
        <begin position="139"/>
        <end position="163"/>
    </location>
</feature>
<keyword evidence="1" id="KW-0812">Transmembrane</keyword>
<evidence type="ECO:0000313" key="2">
    <source>
        <dbReference type="EMBL" id="ABX47957.1"/>
    </source>
</evidence>
<evidence type="ECO:0000256" key="1">
    <source>
        <dbReference type="SAM" id="Phobius"/>
    </source>
</evidence>
<accession>A9L158</accession>
<feature type="transmembrane region" description="Helical" evidence="1">
    <location>
        <begin position="12"/>
        <end position="35"/>
    </location>
</feature>
<organism evidence="2 3">
    <name type="scientific">Shewanella baltica (strain OS195)</name>
    <dbReference type="NCBI Taxonomy" id="399599"/>
    <lineage>
        <taxon>Bacteria</taxon>
        <taxon>Pseudomonadati</taxon>
        <taxon>Pseudomonadota</taxon>
        <taxon>Gammaproteobacteria</taxon>
        <taxon>Alteromonadales</taxon>
        <taxon>Shewanellaceae</taxon>
        <taxon>Shewanella</taxon>
    </lineage>
</organism>
<keyword evidence="1" id="KW-0472">Membrane</keyword>
<name>A9L158_SHEB9</name>
<gene>
    <name evidence="2" type="ordered locus">Sbal195_0779</name>
</gene>
<dbReference type="GeneID" id="11771090"/>
<dbReference type="RefSeq" id="WP_012196676.1">
    <property type="nucleotide sequence ID" value="NC_009997.1"/>
</dbReference>
<feature type="transmembrane region" description="Helical" evidence="1">
    <location>
        <begin position="183"/>
        <end position="201"/>
    </location>
</feature>
<dbReference type="Proteomes" id="UP000000770">
    <property type="component" value="Chromosome"/>
</dbReference>
<sequence>MPNAAIPEAITWLSPTTMFAILAAFVTVAKLISYLHFERHKFNHKNLEIAQSSLSANLHKPSLKQRFLTEHVFSLMYRCKLTYDEINVLLRYSNPSRAFELFVKGKAYLKLSNNLNSITLNGRYWSLPIWKWEVYTRDLLLLSCYVIFGIIGTYAIAPFVYVYDDGSWFTVPKLFESYGLIGIMWASLSILGSFIFWIFAFKSITSIGNMSAAFRLVEIERKSLK</sequence>
<dbReference type="KEGG" id="sbn:Sbal195_0779"/>
<evidence type="ECO:0000313" key="3">
    <source>
        <dbReference type="Proteomes" id="UP000000770"/>
    </source>
</evidence>
<dbReference type="HOGENOM" id="CLU_1229191_0_0_6"/>
<dbReference type="AlphaFoldDB" id="A9L158"/>
<proteinExistence type="predicted"/>
<keyword evidence="1" id="KW-1133">Transmembrane helix</keyword>
<reference evidence="2 3" key="1">
    <citation type="submission" date="2007-11" db="EMBL/GenBank/DDBJ databases">
        <title>Complete sequence of chromosome of Shewanella baltica OS195.</title>
        <authorList>
            <consortium name="US DOE Joint Genome Institute"/>
            <person name="Copeland A."/>
            <person name="Lucas S."/>
            <person name="Lapidus A."/>
            <person name="Barry K."/>
            <person name="Glavina del Rio T."/>
            <person name="Dalin E."/>
            <person name="Tice H."/>
            <person name="Pitluck S."/>
            <person name="Chain P."/>
            <person name="Malfatti S."/>
            <person name="Shin M."/>
            <person name="Vergez L."/>
            <person name="Schmutz J."/>
            <person name="Larimer F."/>
            <person name="Land M."/>
            <person name="Hauser L."/>
            <person name="Kyrpides N."/>
            <person name="Kim E."/>
            <person name="Brettar I."/>
            <person name="Rodrigues J."/>
            <person name="Konstantinidis K."/>
            <person name="Klappenbach J."/>
            <person name="Hofle M."/>
            <person name="Tiedje J."/>
            <person name="Richardson P."/>
        </authorList>
    </citation>
    <scope>NUCLEOTIDE SEQUENCE [LARGE SCALE GENOMIC DNA]</scope>
    <source>
        <strain evidence="2 3">OS195</strain>
    </source>
</reference>
<protein>
    <submittedName>
        <fullName evidence="2">Uncharacterized protein</fullName>
    </submittedName>
</protein>